<reference evidence="1 2" key="1">
    <citation type="submission" date="2021-03" db="EMBL/GenBank/DDBJ databases">
        <title>Fibrella sp. HMF5036 genome sequencing and assembly.</title>
        <authorList>
            <person name="Kang H."/>
            <person name="Kim H."/>
            <person name="Bae S."/>
            <person name="Joh K."/>
        </authorList>
    </citation>
    <scope>NUCLEOTIDE SEQUENCE [LARGE SCALE GENOMIC DNA]</scope>
    <source>
        <strain evidence="1 2">HMF5036</strain>
    </source>
</reference>
<dbReference type="InterPro" id="IPR032710">
    <property type="entry name" value="NTF2-like_dom_sf"/>
</dbReference>
<protein>
    <submittedName>
        <fullName evidence="1">Nuclear transport factor 2 family protein</fullName>
    </submittedName>
</protein>
<dbReference type="Proteomes" id="UP000664795">
    <property type="component" value="Unassembled WGS sequence"/>
</dbReference>
<dbReference type="Gene3D" id="3.10.450.50">
    <property type="match status" value="1"/>
</dbReference>
<evidence type="ECO:0000313" key="2">
    <source>
        <dbReference type="Proteomes" id="UP000664795"/>
    </source>
</evidence>
<accession>A0A939G853</accession>
<keyword evidence="2" id="KW-1185">Reference proteome</keyword>
<dbReference type="EMBL" id="JAFMYU010000008">
    <property type="protein sequence ID" value="MBO0931821.1"/>
    <property type="molecule type" value="Genomic_DNA"/>
</dbReference>
<sequence>MKRLVRFFRWLLSPSITPLMEIIHSRLLDNWIRAPTLSFIHPHCVWKLAEGQICPGIHQGCDFHGYYQRQIDSTYPEWHEIVSEVIGSRIGDIVVGKYQFKRQRNGLWYNAPFARFYRIQGGQIVSVHYYMGAVSTQLSPFLCTTDSSTYVVLHSLN</sequence>
<evidence type="ECO:0000313" key="1">
    <source>
        <dbReference type="EMBL" id="MBO0931821.1"/>
    </source>
</evidence>
<gene>
    <name evidence="1" type="ORF">J2I48_12500</name>
</gene>
<comment type="caution">
    <text evidence="1">The sequence shown here is derived from an EMBL/GenBank/DDBJ whole genome shotgun (WGS) entry which is preliminary data.</text>
</comment>
<proteinExistence type="predicted"/>
<dbReference type="SUPFAM" id="SSF54427">
    <property type="entry name" value="NTF2-like"/>
    <property type="match status" value="1"/>
</dbReference>
<name>A0A939G853_9BACT</name>
<organism evidence="1 2">
    <name type="scientific">Fibrella aquatilis</name>
    <dbReference type="NCBI Taxonomy" id="2817059"/>
    <lineage>
        <taxon>Bacteria</taxon>
        <taxon>Pseudomonadati</taxon>
        <taxon>Bacteroidota</taxon>
        <taxon>Cytophagia</taxon>
        <taxon>Cytophagales</taxon>
        <taxon>Spirosomataceae</taxon>
        <taxon>Fibrella</taxon>
    </lineage>
</organism>
<dbReference type="AlphaFoldDB" id="A0A939G853"/>